<gene>
    <name evidence="6" type="ORF">BB560_002170</name>
</gene>
<dbReference type="GO" id="GO:0003723">
    <property type="term" value="F:RNA binding"/>
    <property type="evidence" value="ECO:0007669"/>
    <property type="project" value="TreeGrafter"/>
</dbReference>
<dbReference type="OrthoDB" id="7457040at2759"/>
<evidence type="ECO:0000256" key="2">
    <source>
        <dbReference type="ARBA" id="ARBA00022980"/>
    </source>
</evidence>
<comment type="caution">
    <text evidence="6">The sequence shown here is derived from an EMBL/GenBank/DDBJ whole genome shotgun (WGS) entry which is preliminary data.</text>
</comment>
<dbReference type="AlphaFoldDB" id="A0A2T9ZFL1"/>
<feature type="domain" description="AB hydrolase-1" evidence="5">
    <location>
        <begin position="133"/>
        <end position="278"/>
    </location>
</feature>
<feature type="compositionally biased region" description="Polar residues" evidence="4">
    <location>
        <begin position="323"/>
        <end position="338"/>
    </location>
</feature>
<feature type="compositionally biased region" description="Low complexity" evidence="4">
    <location>
        <begin position="386"/>
        <end position="398"/>
    </location>
</feature>
<evidence type="ECO:0000256" key="3">
    <source>
        <dbReference type="ARBA" id="ARBA00023274"/>
    </source>
</evidence>
<protein>
    <recommendedName>
        <fullName evidence="5">AB hydrolase-1 domain-containing protein</fullName>
    </recommendedName>
</protein>
<feature type="region of interest" description="Disordered" evidence="4">
    <location>
        <begin position="271"/>
        <end position="429"/>
    </location>
</feature>
<keyword evidence="3" id="KW-0687">Ribonucleoprotein</keyword>
<keyword evidence="7" id="KW-1185">Reference proteome</keyword>
<comment type="similarity">
    <text evidence="1">Belongs to the eukaryotic ribosomal protein eL22 family.</text>
</comment>
<dbReference type="GO" id="GO:1990904">
    <property type="term" value="C:ribonucleoprotein complex"/>
    <property type="evidence" value="ECO:0007669"/>
    <property type="project" value="UniProtKB-KW"/>
</dbReference>
<dbReference type="InterPro" id="IPR038526">
    <property type="entry name" value="Ribosomal_eL22_sf"/>
</dbReference>
<dbReference type="GO" id="GO:0005840">
    <property type="term" value="C:ribosome"/>
    <property type="evidence" value="ECO:0007669"/>
    <property type="project" value="UniProtKB-KW"/>
</dbReference>
<name>A0A2T9ZFL1_9FUNG</name>
<feature type="compositionally biased region" description="Polar residues" evidence="4">
    <location>
        <begin position="399"/>
        <end position="414"/>
    </location>
</feature>
<feature type="compositionally biased region" description="Polar residues" evidence="4">
    <location>
        <begin position="361"/>
        <end position="376"/>
    </location>
</feature>
<dbReference type="InterPro" id="IPR000073">
    <property type="entry name" value="AB_hydrolase_1"/>
</dbReference>
<feature type="compositionally biased region" description="Low complexity" evidence="4">
    <location>
        <begin position="310"/>
        <end position="322"/>
    </location>
</feature>
<proteinExistence type="inferred from homology"/>
<dbReference type="Gene3D" id="3.30.1360.210">
    <property type="match status" value="1"/>
</dbReference>
<organism evidence="6 7">
    <name type="scientific">Smittium megazygosporum</name>
    <dbReference type="NCBI Taxonomy" id="133381"/>
    <lineage>
        <taxon>Eukaryota</taxon>
        <taxon>Fungi</taxon>
        <taxon>Fungi incertae sedis</taxon>
        <taxon>Zoopagomycota</taxon>
        <taxon>Kickxellomycotina</taxon>
        <taxon>Harpellomycetes</taxon>
        <taxon>Harpellales</taxon>
        <taxon>Legeriomycetaceae</taxon>
        <taxon>Smittium</taxon>
    </lineage>
</organism>
<keyword evidence="2" id="KW-0689">Ribosomal protein</keyword>
<feature type="compositionally biased region" description="Basic and acidic residues" evidence="4">
    <location>
        <begin position="284"/>
        <end position="309"/>
    </location>
</feature>
<evidence type="ECO:0000313" key="6">
    <source>
        <dbReference type="EMBL" id="PVV03359.1"/>
    </source>
</evidence>
<dbReference type="InterPro" id="IPR002671">
    <property type="entry name" value="Ribosomal_eL22"/>
</dbReference>
<evidence type="ECO:0000259" key="5">
    <source>
        <dbReference type="Pfam" id="PF00561"/>
    </source>
</evidence>
<evidence type="ECO:0000256" key="1">
    <source>
        <dbReference type="ARBA" id="ARBA00007817"/>
    </source>
</evidence>
<dbReference type="PANTHER" id="PTHR10064:SF31">
    <property type="entry name" value="LARGE RIBOSOMAL SUBUNIT PROTEIN EL22A-RELATED"/>
    <property type="match status" value="1"/>
</dbReference>
<dbReference type="Proteomes" id="UP000245609">
    <property type="component" value="Unassembled WGS sequence"/>
</dbReference>
<dbReference type="InterPro" id="IPR029058">
    <property type="entry name" value="AB_hydrolase_fold"/>
</dbReference>
<reference evidence="6 7" key="1">
    <citation type="journal article" date="2018" name="MBio">
        <title>Comparative Genomics Reveals the Core Gene Toolbox for the Fungus-Insect Symbiosis.</title>
        <authorList>
            <person name="Wang Y."/>
            <person name="Stata M."/>
            <person name="Wang W."/>
            <person name="Stajich J.E."/>
            <person name="White M.M."/>
            <person name="Moncalvo J.M."/>
        </authorList>
    </citation>
    <scope>NUCLEOTIDE SEQUENCE [LARGE SCALE GENOMIC DNA]</scope>
    <source>
        <strain evidence="6 7">SC-DP-2</strain>
    </source>
</reference>
<evidence type="ECO:0000256" key="4">
    <source>
        <dbReference type="SAM" id="MobiDB-lite"/>
    </source>
</evidence>
<dbReference type="EMBL" id="MBFS01000244">
    <property type="protein sequence ID" value="PVV03359.1"/>
    <property type="molecule type" value="Genomic_DNA"/>
</dbReference>
<dbReference type="PANTHER" id="PTHR10064">
    <property type="entry name" value="60S RIBOSOMAL PROTEIN L22"/>
    <property type="match status" value="1"/>
</dbReference>
<dbReference type="Pfam" id="PF00561">
    <property type="entry name" value="Abhydrolase_1"/>
    <property type="match status" value="1"/>
</dbReference>
<dbReference type="GO" id="GO:0002181">
    <property type="term" value="P:cytoplasmic translation"/>
    <property type="evidence" value="ECO:0007669"/>
    <property type="project" value="TreeGrafter"/>
</dbReference>
<dbReference type="GO" id="GO:0003735">
    <property type="term" value="F:structural constituent of ribosome"/>
    <property type="evidence" value="ECO:0007669"/>
    <property type="project" value="InterPro"/>
</dbReference>
<evidence type="ECO:0000313" key="7">
    <source>
        <dbReference type="Proteomes" id="UP000245609"/>
    </source>
</evidence>
<dbReference type="FunFam" id="3.30.1360.210:FF:000002">
    <property type="entry name" value="60S ribosomal protein L22-2"/>
    <property type="match status" value="1"/>
</dbReference>
<feature type="compositionally biased region" description="Low complexity" evidence="4">
    <location>
        <begin position="348"/>
        <end position="360"/>
    </location>
</feature>
<dbReference type="STRING" id="133381.A0A2T9ZFL1"/>
<dbReference type="Gene3D" id="3.40.50.1820">
    <property type="entry name" value="alpha/beta hydrolase"/>
    <property type="match status" value="1"/>
</dbReference>
<dbReference type="SUPFAM" id="SSF53474">
    <property type="entry name" value="alpha/beta-Hydrolases"/>
    <property type="match status" value="1"/>
</dbReference>
<dbReference type="Pfam" id="PF01776">
    <property type="entry name" value="Ribosomal_L22e"/>
    <property type="match status" value="1"/>
</dbReference>
<sequence>MNNEPEIKSLKRQSTSFGFLSSIFKPLYSWYIPTDLESAELSEKKLLLSGNVLPIYHPDTAGSKFNESDTHSQNVTLADSENPKLNAEIVNIEIGEDRYIRTLIIRTNRSEKDSSQNSDIAKDQSTETGSSENWLVICHGFGTGLGFYFKNYEELSKLPNTNICAIDWLGMGLSARPEFHVDKKLEIKELVSNTEEFFVESLEQWRIKMNIEKMILLGHSFGGYMSSLYALKYPSCIKKLILESPVGLQETPEYMDDFLATGDMTKLKEHPFAESSSDDIESENTSHKEESNDKSSDESKPESDVKENNSSDLKSVSSSISNQKTTASTNDKSSNGSKPESDVKENNSSDLKSVSSSISNQKTTASTNDKSSNGSKPESDVKENNSSDLKSVSSSISNQKTTASTNDKSSNGSKPESDVKENNSSDLKSVSNSPYTFIRDLRIDSTALISLSFTPTLWLVALRKHTLESVSKCPQISKTQPKKLWGRFQIDASIPALDNIFDVAMFEKYLHDRIKVDGIAGKLGNTVVITRNKNTIKVLSKVDMSKRYMKYLTKKFLKKNQLRDWVRVVASDKNTYLLKYYNINQENVA</sequence>
<accession>A0A2T9ZFL1</accession>